<dbReference type="InterPro" id="IPR000836">
    <property type="entry name" value="PRTase_dom"/>
</dbReference>
<name>A0AAD3T714_NEPGR</name>
<dbReference type="SUPFAM" id="SSF53271">
    <property type="entry name" value="PRTase-like"/>
    <property type="match status" value="1"/>
</dbReference>
<dbReference type="CDD" id="cd06223">
    <property type="entry name" value="PRTases_typeI"/>
    <property type="match status" value="1"/>
</dbReference>
<reference evidence="2" key="1">
    <citation type="submission" date="2023-05" db="EMBL/GenBank/DDBJ databases">
        <title>Nepenthes gracilis genome sequencing.</title>
        <authorList>
            <person name="Fukushima K."/>
        </authorList>
    </citation>
    <scope>NUCLEOTIDE SEQUENCE</scope>
    <source>
        <strain evidence="2">SING2019-196</strain>
    </source>
</reference>
<sequence length="265" mass="29229">MWIGPLTSPEIFNSTPVQMQKARAFWSVYIGVDFCKRLCGVSIIQSGESMENALRACCKGIKIGKILIHREDRHVLLLDPILGIGNSAIQAISLLIRKGVPESNILFLNLISDLENAINQMNDKSVEGADGGSLFKLQAEVASLFDKNRKRACHQSSGPISRTTSQSKVLKGQLAFSFSTDRVLKQVEPNIQKNKRPDPMISVFKGGIHANTSSGSWQPRLPSRTNIVRLSSENQSINQSIVLLYANIQVLVHLPMSSIENFSSQ</sequence>
<dbReference type="Pfam" id="PF14681">
    <property type="entry name" value="UPRTase"/>
    <property type="match status" value="1"/>
</dbReference>
<evidence type="ECO:0000259" key="1">
    <source>
        <dbReference type="Pfam" id="PF14681"/>
    </source>
</evidence>
<accession>A0AAD3T714</accession>
<gene>
    <name evidence="2" type="ORF">Nepgr_025599</name>
</gene>
<organism evidence="2 3">
    <name type="scientific">Nepenthes gracilis</name>
    <name type="common">Slender pitcher plant</name>
    <dbReference type="NCBI Taxonomy" id="150966"/>
    <lineage>
        <taxon>Eukaryota</taxon>
        <taxon>Viridiplantae</taxon>
        <taxon>Streptophyta</taxon>
        <taxon>Embryophyta</taxon>
        <taxon>Tracheophyta</taxon>
        <taxon>Spermatophyta</taxon>
        <taxon>Magnoliopsida</taxon>
        <taxon>eudicotyledons</taxon>
        <taxon>Gunneridae</taxon>
        <taxon>Pentapetalae</taxon>
        <taxon>Caryophyllales</taxon>
        <taxon>Nepenthaceae</taxon>
        <taxon>Nepenthes</taxon>
    </lineage>
</organism>
<dbReference type="InterPro" id="IPR029057">
    <property type="entry name" value="PRTase-like"/>
</dbReference>
<protein>
    <recommendedName>
        <fullName evidence="1">Phosphoribosyltransferase domain-containing protein</fullName>
    </recommendedName>
</protein>
<feature type="domain" description="Phosphoribosyltransferase" evidence="1">
    <location>
        <begin position="27"/>
        <end position="120"/>
    </location>
</feature>
<dbReference type="Gene3D" id="3.40.50.2020">
    <property type="match status" value="1"/>
</dbReference>
<evidence type="ECO:0000313" key="3">
    <source>
        <dbReference type="Proteomes" id="UP001279734"/>
    </source>
</evidence>
<proteinExistence type="predicted"/>
<comment type="caution">
    <text evidence="2">The sequence shown here is derived from an EMBL/GenBank/DDBJ whole genome shotgun (WGS) entry which is preliminary data.</text>
</comment>
<dbReference type="Proteomes" id="UP001279734">
    <property type="component" value="Unassembled WGS sequence"/>
</dbReference>
<dbReference type="EMBL" id="BSYO01000026">
    <property type="protein sequence ID" value="GMH23756.1"/>
    <property type="molecule type" value="Genomic_DNA"/>
</dbReference>
<keyword evidence="3" id="KW-1185">Reference proteome</keyword>
<evidence type="ECO:0000313" key="2">
    <source>
        <dbReference type="EMBL" id="GMH23756.1"/>
    </source>
</evidence>
<dbReference type="AlphaFoldDB" id="A0AAD3T714"/>